<keyword evidence="1" id="KW-0472">Membrane</keyword>
<evidence type="ECO:0000313" key="2">
    <source>
        <dbReference type="EMBL" id="MBC8587200.1"/>
    </source>
</evidence>
<reference evidence="2" key="1">
    <citation type="submission" date="2020-08" db="EMBL/GenBank/DDBJ databases">
        <title>Genome public.</title>
        <authorList>
            <person name="Liu C."/>
            <person name="Sun Q."/>
        </authorList>
    </citation>
    <scope>NUCLEOTIDE SEQUENCE</scope>
    <source>
        <strain evidence="2">BX21</strain>
    </source>
</reference>
<dbReference type="EMBL" id="JACRTG010000008">
    <property type="protein sequence ID" value="MBC8587200.1"/>
    <property type="molecule type" value="Genomic_DNA"/>
</dbReference>
<keyword evidence="1" id="KW-1133">Transmembrane helix</keyword>
<evidence type="ECO:0008006" key="4">
    <source>
        <dbReference type="Google" id="ProtNLM"/>
    </source>
</evidence>
<dbReference type="AlphaFoldDB" id="A0A926EVW5"/>
<sequence length="163" mass="19025">MSESKKSKSYRIILVSLIIILILSACYFFKTREVYKDVYSLDDGIVVKEIDIDRLRDKKLNDFITENNLANGVFEYYYSKGDKHYILFNGVENTYKNVTFDLENKIFTISYESQSTSGNSKLLYLIEKESGDAFDTIKLLNNNKEDYFINVYTRATTPLSDKF</sequence>
<evidence type="ECO:0000256" key="1">
    <source>
        <dbReference type="SAM" id="Phobius"/>
    </source>
</evidence>
<dbReference type="PROSITE" id="PS51257">
    <property type="entry name" value="PROKAR_LIPOPROTEIN"/>
    <property type="match status" value="1"/>
</dbReference>
<dbReference type="Proteomes" id="UP000601171">
    <property type="component" value="Unassembled WGS sequence"/>
</dbReference>
<accession>A0A926EVW5</accession>
<evidence type="ECO:0000313" key="3">
    <source>
        <dbReference type="Proteomes" id="UP000601171"/>
    </source>
</evidence>
<keyword evidence="1" id="KW-0812">Transmembrane</keyword>
<keyword evidence="3" id="KW-1185">Reference proteome</keyword>
<dbReference type="RefSeq" id="WP_262428671.1">
    <property type="nucleotide sequence ID" value="NZ_JACRTG010000008.1"/>
</dbReference>
<protein>
    <recommendedName>
        <fullName evidence="4">Lipoprotein</fullName>
    </recommendedName>
</protein>
<feature type="transmembrane region" description="Helical" evidence="1">
    <location>
        <begin position="12"/>
        <end position="30"/>
    </location>
</feature>
<comment type="caution">
    <text evidence="2">The sequence shown here is derived from an EMBL/GenBank/DDBJ whole genome shotgun (WGS) entry which is preliminary data.</text>
</comment>
<organism evidence="2 3">
    <name type="scientific">Paratissierella segnis</name>
    <dbReference type="NCBI Taxonomy" id="2763679"/>
    <lineage>
        <taxon>Bacteria</taxon>
        <taxon>Bacillati</taxon>
        <taxon>Bacillota</taxon>
        <taxon>Tissierellia</taxon>
        <taxon>Tissierellales</taxon>
        <taxon>Tissierellaceae</taxon>
        <taxon>Paratissierella</taxon>
    </lineage>
</organism>
<name>A0A926EVW5_9FIRM</name>
<proteinExistence type="predicted"/>
<gene>
    <name evidence="2" type="ORF">H8707_02950</name>
</gene>